<accession>A0A7X6DF87</accession>
<evidence type="ECO:0000313" key="2">
    <source>
        <dbReference type="EMBL" id="NKE66072.1"/>
    </source>
</evidence>
<organism evidence="2 3">
    <name type="scientific">Ramlibacter lithotrophicus</name>
    <dbReference type="NCBI Taxonomy" id="2606681"/>
    <lineage>
        <taxon>Bacteria</taxon>
        <taxon>Pseudomonadati</taxon>
        <taxon>Pseudomonadota</taxon>
        <taxon>Betaproteobacteria</taxon>
        <taxon>Burkholderiales</taxon>
        <taxon>Comamonadaceae</taxon>
        <taxon>Ramlibacter</taxon>
    </lineage>
</organism>
<feature type="signal peptide" evidence="1">
    <location>
        <begin position="1"/>
        <end position="25"/>
    </location>
</feature>
<dbReference type="SUPFAM" id="SSF53850">
    <property type="entry name" value="Periplasmic binding protein-like II"/>
    <property type="match status" value="1"/>
</dbReference>
<dbReference type="EMBL" id="VTOX01000002">
    <property type="protein sequence ID" value="NKE66072.1"/>
    <property type="molecule type" value="Genomic_DNA"/>
</dbReference>
<dbReference type="Proteomes" id="UP000521868">
    <property type="component" value="Unassembled WGS sequence"/>
</dbReference>
<evidence type="ECO:0000313" key="3">
    <source>
        <dbReference type="Proteomes" id="UP000521868"/>
    </source>
</evidence>
<name>A0A7X6DF87_9BURK</name>
<dbReference type="RefSeq" id="WP_168107141.1">
    <property type="nucleotide sequence ID" value="NZ_VTOX01000002.1"/>
</dbReference>
<dbReference type="InterPro" id="IPR011852">
    <property type="entry name" value="TRAP_TAXI"/>
</dbReference>
<sequence>MKPVKSTKIVLAAAAGLALALPAAAQQVTLMTGPQGGSWVPLGGALKHMWEKAVPGLQIQQTPGAGIANVRGVDEGKAQIGFANSSTTVDGLAGRAPYPKKVTKVCQVANLYPQYFQVAALADAKVNSYADLKGKTLVTQPKGNTAEALTAEILKLNGLSYQSLAKANFQASYTDAVALMKDGHAQVMTLGTTAPASAVMDLASARDMKLVPVDDKTMDALRKENPGYQKLTIKAGTYPKQDKDVPVIGYSTHIVAACDLPEDAVYKMTKAMAENVDAMAAVVKPIGGLTPKAMAADIGIPLHKGAAKFYKEAGAI</sequence>
<dbReference type="Pfam" id="PF16868">
    <property type="entry name" value="NMT1_3"/>
    <property type="match status" value="1"/>
</dbReference>
<feature type="chain" id="PRO_5030787564" evidence="1">
    <location>
        <begin position="26"/>
        <end position="316"/>
    </location>
</feature>
<proteinExistence type="predicted"/>
<dbReference type="AlphaFoldDB" id="A0A7X6DF87"/>
<dbReference type="NCBIfam" id="TIGR02122">
    <property type="entry name" value="TRAP_TAXI"/>
    <property type="match status" value="1"/>
</dbReference>
<dbReference type="CDD" id="cd13520">
    <property type="entry name" value="PBP2_TAXI_TRAP"/>
    <property type="match status" value="1"/>
</dbReference>
<dbReference type="PANTHER" id="PTHR42941">
    <property type="entry name" value="SLL1037 PROTEIN"/>
    <property type="match status" value="1"/>
</dbReference>
<protein>
    <submittedName>
        <fullName evidence="2">TAXI family TRAP transporter solute-binding subunit</fullName>
    </submittedName>
</protein>
<keyword evidence="1" id="KW-0732">Signal</keyword>
<dbReference type="Gene3D" id="3.40.190.10">
    <property type="entry name" value="Periplasmic binding protein-like II"/>
    <property type="match status" value="2"/>
</dbReference>
<gene>
    <name evidence="2" type="ORF">RAMLITH_09590</name>
</gene>
<keyword evidence="3" id="KW-1185">Reference proteome</keyword>
<reference evidence="2 3" key="1">
    <citation type="journal article" date="2020" name="Nature">
        <title>Bacterial chemolithoautotrophy via manganese oxidation.</title>
        <authorList>
            <person name="Yu H."/>
            <person name="Leadbetter J.R."/>
        </authorList>
    </citation>
    <scope>NUCLEOTIDE SEQUENCE [LARGE SCALE GENOMIC DNA]</scope>
    <source>
        <strain evidence="2 3">RBP-1</strain>
    </source>
</reference>
<dbReference type="PANTHER" id="PTHR42941:SF1">
    <property type="entry name" value="SLL1037 PROTEIN"/>
    <property type="match status" value="1"/>
</dbReference>
<evidence type="ECO:0000256" key="1">
    <source>
        <dbReference type="SAM" id="SignalP"/>
    </source>
</evidence>
<comment type="caution">
    <text evidence="2">The sequence shown here is derived from an EMBL/GenBank/DDBJ whole genome shotgun (WGS) entry which is preliminary data.</text>
</comment>